<dbReference type="InterPro" id="IPR004843">
    <property type="entry name" value="Calcineurin-like_PHP"/>
</dbReference>
<dbReference type="InterPro" id="IPR029052">
    <property type="entry name" value="Metallo-depent_PP-like"/>
</dbReference>
<dbReference type="GO" id="GO:0004527">
    <property type="term" value="F:exonuclease activity"/>
    <property type="evidence" value="ECO:0007669"/>
    <property type="project" value="UniProtKB-KW"/>
</dbReference>
<accession>A0A1I6IYX0</accession>
<evidence type="ECO:0000313" key="3">
    <source>
        <dbReference type="EMBL" id="SFR71440.1"/>
    </source>
</evidence>
<dbReference type="STRING" id="37658.SAMN05661086_01222"/>
<dbReference type="Pfam" id="PF00149">
    <property type="entry name" value="Metallophos"/>
    <property type="match status" value="1"/>
</dbReference>
<keyword evidence="4" id="KW-1185">Reference proteome</keyword>
<protein>
    <submittedName>
        <fullName evidence="3">DNA repair exonuclease SbcCD nuclease subunit</fullName>
    </submittedName>
</protein>
<dbReference type="AlphaFoldDB" id="A0A1I6IYX0"/>
<evidence type="ECO:0000259" key="2">
    <source>
        <dbReference type="Pfam" id="PF00149"/>
    </source>
</evidence>
<reference evidence="3 4" key="1">
    <citation type="submission" date="2016-10" db="EMBL/GenBank/DDBJ databases">
        <authorList>
            <person name="de Groot N.N."/>
        </authorList>
    </citation>
    <scope>NUCLEOTIDE SEQUENCE [LARGE SCALE GENOMIC DNA]</scope>
    <source>
        <strain evidence="3 4">743A</strain>
    </source>
</reference>
<dbReference type="Gene3D" id="3.60.21.10">
    <property type="match status" value="1"/>
</dbReference>
<dbReference type="EMBL" id="FOYZ01000004">
    <property type="protein sequence ID" value="SFR71440.1"/>
    <property type="molecule type" value="Genomic_DNA"/>
</dbReference>
<dbReference type="InterPro" id="IPR050535">
    <property type="entry name" value="DNA_Repair-Maintenance_Comp"/>
</dbReference>
<keyword evidence="3" id="KW-0540">Nuclease</keyword>
<dbReference type="CDD" id="cd00840">
    <property type="entry name" value="MPP_Mre11_N"/>
    <property type="match status" value="1"/>
</dbReference>
<dbReference type="Proteomes" id="UP000199659">
    <property type="component" value="Unassembled WGS sequence"/>
</dbReference>
<dbReference type="InterPro" id="IPR041796">
    <property type="entry name" value="Mre11_N"/>
</dbReference>
<feature type="domain" description="Calcineurin-like phosphoesterase" evidence="2">
    <location>
        <begin position="1"/>
        <end position="186"/>
    </location>
</feature>
<evidence type="ECO:0000313" key="4">
    <source>
        <dbReference type="Proteomes" id="UP000199659"/>
    </source>
</evidence>
<organism evidence="3 4">
    <name type="scientific">Anaeromicropila populeti</name>
    <dbReference type="NCBI Taxonomy" id="37658"/>
    <lineage>
        <taxon>Bacteria</taxon>
        <taxon>Bacillati</taxon>
        <taxon>Bacillota</taxon>
        <taxon>Clostridia</taxon>
        <taxon>Lachnospirales</taxon>
        <taxon>Lachnospiraceae</taxon>
        <taxon>Anaeromicropila</taxon>
    </lineage>
</organism>
<sequence>MKFIHIADIHYGMMPDAGKPWSENRKKEILQSFYEVLAVCNREKADLLLIAGDLFHRQPLKKELKEVEYGFSKLRNTQVVLMAGNHDYIGQNSYYTQYEWKENVKILQGGEMQSLSFPHFSTTVYGFSYDKRDIIEPRYDSLYAERENEINILLAHGGDEKNIPINVRKLNASNFDYIALGHIHKPQLISNKMAYCGSLEPLDINETGPHGYIMGEIIKEGTKASVNIRFVPCAKREYIHLKVVVEPEMTAFQVYDIIKEEIERNGVNNLYRIILCGFRAIDLEWNFQTIGLLGNIIDVMDETMPNYDFEKLYHENRNNMIGMYIDAIRKSGYADDIADKALYLGLEALKVGE</sequence>
<proteinExistence type="predicted"/>
<keyword evidence="1" id="KW-0378">Hydrolase</keyword>
<name>A0A1I6IYX0_9FIRM</name>
<dbReference type="OrthoDB" id="9773856at2"/>
<dbReference type="RefSeq" id="WP_092559816.1">
    <property type="nucleotide sequence ID" value="NZ_FOYZ01000004.1"/>
</dbReference>
<evidence type="ECO:0000256" key="1">
    <source>
        <dbReference type="ARBA" id="ARBA00022801"/>
    </source>
</evidence>
<dbReference type="SUPFAM" id="SSF56300">
    <property type="entry name" value="Metallo-dependent phosphatases"/>
    <property type="match status" value="1"/>
</dbReference>
<gene>
    <name evidence="3" type="ORF">SAMN05661086_01222</name>
</gene>
<keyword evidence="3" id="KW-0269">Exonuclease</keyword>
<dbReference type="PANTHER" id="PTHR30337">
    <property type="entry name" value="COMPONENT OF ATP-DEPENDENT DSDNA EXONUCLEASE"/>
    <property type="match status" value="1"/>
</dbReference>